<keyword evidence="2" id="KW-1185">Reference proteome</keyword>
<organism evidence="1 2">
    <name type="scientific">Hyaloscypha variabilis (strain UAMH 11265 / GT02V1 / F)</name>
    <name type="common">Meliniomyces variabilis</name>
    <dbReference type="NCBI Taxonomy" id="1149755"/>
    <lineage>
        <taxon>Eukaryota</taxon>
        <taxon>Fungi</taxon>
        <taxon>Dikarya</taxon>
        <taxon>Ascomycota</taxon>
        <taxon>Pezizomycotina</taxon>
        <taxon>Leotiomycetes</taxon>
        <taxon>Helotiales</taxon>
        <taxon>Hyaloscyphaceae</taxon>
        <taxon>Hyaloscypha</taxon>
        <taxon>Hyaloscypha variabilis</taxon>
    </lineage>
</organism>
<dbReference type="Gene3D" id="3.40.50.880">
    <property type="match status" value="1"/>
</dbReference>
<dbReference type="PANTHER" id="PTHR36848">
    <property type="entry name" value="DNA-BINDING PROTEIN (PUTATIVE SECRETED PROTEIN)-RELATED"/>
    <property type="match status" value="1"/>
</dbReference>
<dbReference type="InterPro" id="IPR029062">
    <property type="entry name" value="Class_I_gatase-like"/>
</dbReference>
<proteinExistence type="predicted"/>
<name>A0A2J6REB2_HYAVF</name>
<accession>A0A2J6REB2</accession>
<dbReference type="OrthoDB" id="2579248at2759"/>
<sequence length="1065" mass="120227">MENPLTYPKSSEPFDSALFRAPTTEYRGCPLWSWNNKLNGDDLLEQIDDFQTMGMGGFHIHSRVGLDTEYLGHEFMELVKTCVGKAKKKELLACLYDEDRWPSGCAGGLVVAGRPEYKLQHLLLTPLPYGNLGEKPAPSASGRAVRSEEGFLLARYRVVLNEDGTLATGSKIMSPNDSSDENTWYAYVEPNPPSEWFNSQTYVDTFSKPAIACFIEITHEKYKSKVGNDFGKVIPCIFTDEPQFAHKTQLRDARQRQDVFMPWSLDLPETFKNRYGYDLLEKLLETVWDQPAELGPSTARYHFHDHICERFVEAFMDQISTWCQANNIFLIGHIMKEPFLWSQTDAVGEAMRCYRNLNVPGVDILCDRFEYNTVKQAASVARQNGGRGVMSELYGVTNWTFDFEGHKGSGDWQAALGITFRVPHLTWVSMAGEAKRDYPASIGYQSPWFKEYSYIEDYFARTNVVLTRGRPITRVGVIHPIESYWLCRGPVVENFEEQDFREQAFADLTNWLLQGLIDFDFVSESLLPGQLSEVSESGEENRKSLAVGACRYEVIIVPNLKTIRSSTLRVLKSFAASGGRVIIAGESPIFIDASMPKDPSELDIPGARSIPFTRTNVLQALDQQRDLRIIGSNGKHSRHFLYQMRQDEDHRFVFICNTERKTGRFTVSSTTVSLKGKWKITMLNAFTGDEEAIPAQISPCGQWTNFPQTFAGCSSLLLRLSPGSPDSTLPAPLVLTEQYRRSNEVELKSVEMSEPNVLLLDYAEYKLETDESWSNTDEVLRIDNIVRTRLGMPLKLEAYKQPWSISQNERTAVTLLELRFHIISEMDIEDAHLAMEDPELATITLNGHELSAASSNEWWVDKAIRKLPIKGGIKKGINTLLIKIPFGLLTNVERVYILGDFGVRLSGRHAALIPAPGTIKFGDWTRQGLPFYAGNITYHCKLEVPSPSQPIALCVPRFCAPLLAISVDGVRKGVIISEPYILELGVLEPGEHNIQIVAYGNRFNAFGHLHLPEGASPWCGPLLWRTEDDWWTPEYSIVQMGVLQTPVMMVRGKPKAAFWKEGPTY</sequence>
<dbReference type="PANTHER" id="PTHR36848:SF2">
    <property type="entry name" value="SECRETED PROTEIN"/>
    <property type="match status" value="1"/>
</dbReference>
<dbReference type="InterPro" id="IPR053161">
    <property type="entry name" value="Ulvan_degrading_GH"/>
</dbReference>
<dbReference type="CDD" id="cd03143">
    <property type="entry name" value="A4_beta-galactosidase_middle_domain"/>
    <property type="match status" value="1"/>
</dbReference>
<dbReference type="STRING" id="1149755.A0A2J6REB2"/>
<evidence type="ECO:0008006" key="3">
    <source>
        <dbReference type="Google" id="ProtNLM"/>
    </source>
</evidence>
<protein>
    <recommendedName>
        <fullName evidence="3">Glycoside hydrolase family 2 protein</fullName>
    </recommendedName>
</protein>
<dbReference type="AlphaFoldDB" id="A0A2J6REB2"/>
<dbReference type="EMBL" id="KZ613950">
    <property type="protein sequence ID" value="PMD36855.1"/>
    <property type="molecule type" value="Genomic_DNA"/>
</dbReference>
<evidence type="ECO:0000313" key="1">
    <source>
        <dbReference type="EMBL" id="PMD36855.1"/>
    </source>
</evidence>
<evidence type="ECO:0000313" key="2">
    <source>
        <dbReference type="Proteomes" id="UP000235786"/>
    </source>
</evidence>
<reference evidence="1 2" key="1">
    <citation type="submission" date="2016-04" db="EMBL/GenBank/DDBJ databases">
        <title>A degradative enzymes factory behind the ericoid mycorrhizal symbiosis.</title>
        <authorList>
            <consortium name="DOE Joint Genome Institute"/>
            <person name="Martino E."/>
            <person name="Morin E."/>
            <person name="Grelet G."/>
            <person name="Kuo A."/>
            <person name="Kohler A."/>
            <person name="Daghino S."/>
            <person name="Barry K."/>
            <person name="Choi C."/>
            <person name="Cichocki N."/>
            <person name="Clum A."/>
            <person name="Copeland A."/>
            <person name="Hainaut M."/>
            <person name="Haridas S."/>
            <person name="Labutti K."/>
            <person name="Lindquist E."/>
            <person name="Lipzen A."/>
            <person name="Khouja H.-R."/>
            <person name="Murat C."/>
            <person name="Ohm R."/>
            <person name="Olson A."/>
            <person name="Spatafora J."/>
            <person name="Veneault-Fourrey C."/>
            <person name="Henrissat B."/>
            <person name="Grigoriev I."/>
            <person name="Martin F."/>
            <person name="Perotto S."/>
        </authorList>
    </citation>
    <scope>NUCLEOTIDE SEQUENCE [LARGE SCALE GENOMIC DNA]</scope>
    <source>
        <strain evidence="1 2">F</strain>
    </source>
</reference>
<gene>
    <name evidence="1" type="ORF">L207DRAFT_532441</name>
</gene>
<dbReference type="Proteomes" id="UP000235786">
    <property type="component" value="Unassembled WGS sequence"/>
</dbReference>